<dbReference type="EMBL" id="CAWUFR010000564">
    <property type="protein sequence ID" value="CAK6979274.1"/>
    <property type="molecule type" value="Genomic_DNA"/>
</dbReference>
<reference evidence="2 3" key="1">
    <citation type="submission" date="2024-01" db="EMBL/GenBank/DDBJ databases">
        <authorList>
            <person name="Alioto T."/>
            <person name="Alioto T."/>
            <person name="Gomez Garrido J."/>
        </authorList>
    </citation>
    <scope>NUCLEOTIDE SEQUENCE [LARGE SCALE GENOMIC DNA]</scope>
</reference>
<feature type="region of interest" description="Disordered" evidence="1">
    <location>
        <begin position="1"/>
        <end position="29"/>
    </location>
</feature>
<comment type="caution">
    <text evidence="2">The sequence shown here is derived from an EMBL/GenBank/DDBJ whole genome shotgun (WGS) entry which is preliminary data.</text>
</comment>
<dbReference type="Proteomes" id="UP001314229">
    <property type="component" value="Unassembled WGS sequence"/>
</dbReference>
<protein>
    <submittedName>
        <fullName evidence="2">Uncharacterized protein</fullName>
    </submittedName>
</protein>
<organism evidence="2 3">
    <name type="scientific">Scomber scombrus</name>
    <name type="common">Atlantic mackerel</name>
    <name type="synonym">Scomber vernalis</name>
    <dbReference type="NCBI Taxonomy" id="13677"/>
    <lineage>
        <taxon>Eukaryota</taxon>
        <taxon>Metazoa</taxon>
        <taxon>Chordata</taxon>
        <taxon>Craniata</taxon>
        <taxon>Vertebrata</taxon>
        <taxon>Euteleostomi</taxon>
        <taxon>Actinopterygii</taxon>
        <taxon>Neopterygii</taxon>
        <taxon>Teleostei</taxon>
        <taxon>Neoteleostei</taxon>
        <taxon>Acanthomorphata</taxon>
        <taxon>Pelagiaria</taxon>
        <taxon>Scombriformes</taxon>
        <taxon>Scombridae</taxon>
        <taxon>Scomber</taxon>
    </lineage>
</organism>
<evidence type="ECO:0000313" key="3">
    <source>
        <dbReference type="Proteomes" id="UP001314229"/>
    </source>
</evidence>
<name>A0AAV1Q798_SCOSC</name>
<accession>A0AAV1Q798</accession>
<proteinExistence type="predicted"/>
<evidence type="ECO:0000256" key="1">
    <source>
        <dbReference type="SAM" id="MobiDB-lite"/>
    </source>
</evidence>
<evidence type="ECO:0000313" key="2">
    <source>
        <dbReference type="EMBL" id="CAK6979274.1"/>
    </source>
</evidence>
<sequence>MRLSRPINRLQSLRRRSQRRTQPQRLQPRRLHQLPSRCLRWWKTTLFPMILEETTVILTSMKMTPSTQVEL</sequence>
<dbReference type="AlphaFoldDB" id="A0AAV1Q798"/>
<keyword evidence="3" id="KW-1185">Reference proteome</keyword>
<gene>
    <name evidence="2" type="ORF">FSCOSCO3_A016655</name>
</gene>